<comment type="caution">
    <text evidence="3">The sequence shown here is derived from an EMBL/GenBank/DDBJ whole genome shotgun (WGS) entry which is preliminary data.</text>
</comment>
<feature type="region of interest" description="Disordered" evidence="1">
    <location>
        <begin position="999"/>
        <end position="1024"/>
    </location>
</feature>
<keyword evidence="2" id="KW-0732">Signal</keyword>
<evidence type="ECO:0008006" key="5">
    <source>
        <dbReference type="Google" id="ProtNLM"/>
    </source>
</evidence>
<dbReference type="PANTHER" id="PTHR36848">
    <property type="entry name" value="DNA-BINDING PROTEIN (PUTATIVE SECRETED PROTEIN)-RELATED"/>
    <property type="match status" value="1"/>
</dbReference>
<dbReference type="InterPro" id="IPR008979">
    <property type="entry name" value="Galactose-bd-like_sf"/>
</dbReference>
<organism evidence="3 4">
    <name type="scientific">Cephalotrichum gorgonifer</name>
    <dbReference type="NCBI Taxonomy" id="2041049"/>
    <lineage>
        <taxon>Eukaryota</taxon>
        <taxon>Fungi</taxon>
        <taxon>Dikarya</taxon>
        <taxon>Ascomycota</taxon>
        <taxon>Pezizomycotina</taxon>
        <taxon>Sordariomycetes</taxon>
        <taxon>Hypocreomycetidae</taxon>
        <taxon>Microascales</taxon>
        <taxon>Microascaceae</taxon>
        <taxon>Cephalotrichum</taxon>
    </lineage>
</organism>
<feature type="chain" id="PRO_5041938239" description="Secreted protein" evidence="2">
    <location>
        <begin position="23"/>
        <end position="1024"/>
    </location>
</feature>
<gene>
    <name evidence="3" type="ORF">DNG_02098</name>
</gene>
<dbReference type="Proteomes" id="UP001187682">
    <property type="component" value="Unassembled WGS sequence"/>
</dbReference>
<evidence type="ECO:0000313" key="4">
    <source>
        <dbReference type="Proteomes" id="UP001187682"/>
    </source>
</evidence>
<evidence type="ECO:0000256" key="1">
    <source>
        <dbReference type="SAM" id="MobiDB-lite"/>
    </source>
</evidence>
<evidence type="ECO:0000256" key="2">
    <source>
        <dbReference type="SAM" id="SignalP"/>
    </source>
</evidence>
<proteinExistence type="predicted"/>
<dbReference type="PANTHER" id="PTHR36848:SF2">
    <property type="entry name" value="SECRETED PROTEIN"/>
    <property type="match status" value="1"/>
</dbReference>
<feature type="compositionally biased region" description="Low complexity" evidence="1">
    <location>
        <begin position="999"/>
        <end position="1008"/>
    </location>
</feature>
<protein>
    <recommendedName>
        <fullName evidence="5">Secreted protein</fullName>
    </recommendedName>
</protein>
<accession>A0AAE8SSY7</accession>
<feature type="signal peptide" evidence="2">
    <location>
        <begin position="1"/>
        <end position="22"/>
    </location>
</feature>
<dbReference type="SUPFAM" id="SSF49785">
    <property type="entry name" value="Galactose-binding domain-like"/>
    <property type="match status" value="1"/>
</dbReference>
<sequence length="1024" mass="111860">MAFSRTLYGAVAFACLASSASILPDFPSPPKDYGVKFRYWFPDASVDIDEVVKDINALDAVGAGGLLFCPYYNYGFRDPSLPPWDEFGFGGSQFKDVFVAAAEAANAAGLTFDFSLGGNQGQGVPAEPLTPGLAMQLVYGEATIQGGELFDGEIPEANTLYNFGLDTPVNDPRFPEHQFFHVVLDETSLTDLTEQVVDGKLTWTAPSGFSNYTLFAVYERYTNQRSVDATELATDIIGNGSWITDHFSASGANLVTEFWEGHVLDVDVKELLKTAGEHTWEDSLEMSSALWWAQGFMDRFEANRGYNPTRYLPLMFHQSNVMRAGYPPYNKTYVLDTMNSGQSKYLQDYRLTLNDGYQEYLETIELWSQSLGLTFNAQVAYNLPLDMRASVPAVGAPETETLAFPEIDHLNQFTGAAHLSGRKIISSEVGASMNGAYSTSAQDLVNLFRMSFAGGVNVMSVHGMPYGGEYMSTWPGYTVLEYGFGDMWGPRIPDWLYIQESMAYTARNQLVLQKGTPKRDIAIYHHDEPWTMALGYESDDLRAVGYTYEYLGSDSLSSEHAVVAEGVLAPVGPSYQALVFNNQQYITPDAALSVLDFAKNGIPIFVLGALPNTTIGSEGQDIVSEAMSSVETYNENVKFVTESELLSDSLLGQGLKPRVGVDSKTSGLYSVWRATDDADFVFFYNEGEEDTFKLKFQASADRIPYRLDAWTGEQLEVVVYDRSEDGLSFSVTLSARQTTIFAFVTNPGAEVPIHVTSHSANIEKVERGPDDGLIAYITENAGTLTLSTGKEVALKGSKCTGASPRISLNSWNLTIESWVPGSDESSSRSVVETIALGPQASLVPWTDIPEVRNVSGVGIYTTAFSLQDGFLENSKRDAVFLHFGPVLNTIRAWVNDKLLPPIDTTNAEVDISEFLSAERNTIRVEVSSSLFNAVKARADWVQSSSGTNSQGNHYCARDYGSSASNSNSYHYSNTNGSYYYSNPNGSTYYNNGQGGSHYTSASGSTNTSGFGGSSGVSGSSEAKK</sequence>
<dbReference type="Pfam" id="PF17132">
    <property type="entry name" value="Glyco_hydro_106"/>
    <property type="match status" value="1"/>
</dbReference>
<keyword evidence="4" id="KW-1185">Reference proteome</keyword>
<evidence type="ECO:0000313" key="3">
    <source>
        <dbReference type="EMBL" id="SPN99059.1"/>
    </source>
</evidence>
<dbReference type="AlphaFoldDB" id="A0AAE8SSY7"/>
<dbReference type="Gene3D" id="2.60.120.260">
    <property type="entry name" value="Galactose-binding domain-like"/>
    <property type="match status" value="1"/>
</dbReference>
<name>A0AAE8SSY7_9PEZI</name>
<reference evidence="3" key="1">
    <citation type="submission" date="2018-03" db="EMBL/GenBank/DDBJ databases">
        <authorList>
            <person name="Guldener U."/>
        </authorList>
    </citation>
    <scope>NUCLEOTIDE SEQUENCE</scope>
</reference>
<dbReference type="InterPro" id="IPR053161">
    <property type="entry name" value="Ulvan_degrading_GH"/>
</dbReference>
<dbReference type="EMBL" id="ONZQ02000002">
    <property type="protein sequence ID" value="SPN99059.1"/>
    <property type="molecule type" value="Genomic_DNA"/>
</dbReference>